<name>A0A445A4K7_ARAHY</name>
<comment type="caution">
    <text evidence="1">The sequence shown here is derived from an EMBL/GenBank/DDBJ whole genome shotgun (WGS) entry which is preliminary data.</text>
</comment>
<gene>
    <name evidence="1" type="ORF">Ahy_B03g066668</name>
</gene>
<evidence type="ECO:0000313" key="1">
    <source>
        <dbReference type="EMBL" id="RYR21390.1"/>
    </source>
</evidence>
<proteinExistence type="predicted"/>
<keyword evidence="2" id="KW-1185">Reference proteome</keyword>
<protein>
    <submittedName>
        <fullName evidence="1">Uncharacterized protein</fullName>
    </submittedName>
</protein>
<organism evidence="1 2">
    <name type="scientific">Arachis hypogaea</name>
    <name type="common">Peanut</name>
    <dbReference type="NCBI Taxonomy" id="3818"/>
    <lineage>
        <taxon>Eukaryota</taxon>
        <taxon>Viridiplantae</taxon>
        <taxon>Streptophyta</taxon>
        <taxon>Embryophyta</taxon>
        <taxon>Tracheophyta</taxon>
        <taxon>Spermatophyta</taxon>
        <taxon>Magnoliopsida</taxon>
        <taxon>eudicotyledons</taxon>
        <taxon>Gunneridae</taxon>
        <taxon>Pentapetalae</taxon>
        <taxon>rosids</taxon>
        <taxon>fabids</taxon>
        <taxon>Fabales</taxon>
        <taxon>Fabaceae</taxon>
        <taxon>Papilionoideae</taxon>
        <taxon>50 kb inversion clade</taxon>
        <taxon>dalbergioids sensu lato</taxon>
        <taxon>Dalbergieae</taxon>
        <taxon>Pterocarpus clade</taxon>
        <taxon>Arachis</taxon>
    </lineage>
</organism>
<dbReference type="EMBL" id="SDMP01000013">
    <property type="protein sequence ID" value="RYR21390.1"/>
    <property type="molecule type" value="Genomic_DNA"/>
</dbReference>
<sequence length="77" mass="8753">MILDADFEGKTDLNIRALEVVEELRTKRADKQLGKMPRVGRFTKKAYVDIACQQPQVGGHGLQLRREQTANSAVQWQ</sequence>
<evidence type="ECO:0000313" key="2">
    <source>
        <dbReference type="Proteomes" id="UP000289738"/>
    </source>
</evidence>
<dbReference type="Proteomes" id="UP000289738">
    <property type="component" value="Chromosome B03"/>
</dbReference>
<reference evidence="1 2" key="1">
    <citation type="submission" date="2019-01" db="EMBL/GenBank/DDBJ databases">
        <title>Sequencing of cultivated peanut Arachis hypogaea provides insights into genome evolution and oil improvement.</title>
        <authorList>
            <person name="Chen X."/>
        </authorList>
    </citation>
    <scope>NUCLEOTIDE SEQUENCE [LARGE SCALE GENOMIC DNA]</scope>
    <source>
        <strain evidence="2">cv. Fuhuasheng</strain>
        <tissue evidence="1">Leaves</tissue>
    </source>
</reference>
<accession>A0A445A4K7</accession>
<dbReference type="AlphaFoldDB" id="A0A445A4K7"/>